<dbReference type="Proteomes" id="UP000494206">
    <property type="component" value="Unassembled WGS sequence"/>
</dbReference>
<evidence type="ECO:0000313" key="6">
    <source>
        <dbReference type="EMBL" id="CAB3411349.1"/>
    </source>
</evidence>
<keyword evidence="7" id="KW-1185">Reference proteome</keyword>
<dbReference type="OrthoDB" id="1734063at2759"/>
<dbReference type="GO" id="GO:0015031">
    <property type="term" value="P:protein transport"/>
    <property type="evidence" value="ECO:0007669"/>
    <property type="project" value="UniProtKB-KW"/>
</dbReference>
<dbReference type="GO" id="GO:0005768">
    <property type="term" value="C:endosome"/>
    <property type="evidence" value="ECO:0007669"/>
    <property type="project" value="UniProtKB-SubCell"/>
</dbReference>
<reference evidence="6 7" key="1">
    <citation type="submission" date="2020-04" db="EMBL/GenBank/DDBJ databases">
        <authorList>
            <person name="Laetsch R D."/>
            <person name="Stevens L."/>
            <person name="Kumar S."/>
            <person name="Blaxter L. M."/>
        </authorList>
    </citation>
    <scope>NUCLEOTIDE SEQUENCE [LARGE SCALE GENOMIC DNA]</scope>
</reference>
<keyword evidence="3" id="KW-0813">Transport</keyword>
<accession>A0A8S1FBL9</accession>
<dbReference type="GO" id="GO:0032456">
    <property type="term" value="P:endocytic recycling"/>
    <property type="evidence" value="ECO:0007669"/>
    <property type="project" value="InterPro"/>
</dbReference>
<evidence type="ECO:0000256" key="1">
    <source>
        <dbReference type="ARBA" id="ARBA00004177"/>
    </source>
</evidence>
<evidence type="ECO:0000313" key="7">
    <source>
        <dbReference type="Proteomes" id="UP000494206"/>
    </source>
</evidence>
<organism evidence="6 7">
    <name type="scientific">Caenorhabditis bovis</name>
    <dbReference type="NCBI Taxonomy" id="2654633"/>
    <lineage>
        <taxon>Eukaryota</taxon>
        <taxon>Metazoa</taxon>
        <taxon>Ecdysozoa</taxon>
        <taxon>Nematoda</taxon>
        <taxon>Chromadorea</taxon>
        <taxon>Rhabditida</taxon>
        <taxon>Rhabditina</taxon>
        <taxon>Rhabditomorpha</taxon>
        <taxon>Rhabditoidea</taxon>
        <taxon>Rhabditidae</taxon>
        <taxon>Peloderinae</taxon>
        <taxon>Caenorhabditis</taxon>
    </lineage>
</organism>
<comment type="caution">
    <text evidence="6">The sequence shown here is derived from an EMBL/GenBank/DDBJ whole genome shotgun (WGS) entry which is preliminary data.</text>
</comment>
<dbReference type="PANTHER" id="PTHR13673">
    <property type="entry name" value="ESOPHAGEAL CANCER ASSOCIATED PROTEIN"/>
    <property type="match status" value="1"/>
</dbReference>
<dbReference type="EMBL" id="CADEPM010000013">
    <property type="protein sequence ID" value="CAB3411349.1"/>
    <property type="molecule type" value="Genomic_DNA"/>
</dbReference>
<name>A0A8S1FBL9_9PELO</name>
<dbReference type="InterPro" id="IPR029705">
    <property type="entry name" value="VPS35L"/>
</dbReference>
<gene>
    <name evidence="6" type="ORF">CBOVIS_LOCUS12751</name>
</gene>
<keyword evidence="4" id="KW-0967">Endosome</keyword>
<comment type="subcellular location">
    <subcellularLocation>
        <location evidence="1">Endosome</location>
    </subcellularLocation>
</comment>
<sequence>MNTNRTPWRVIEFKRENYSSYTNSATVPVHKHPLEEKKRYVASWAQPKPQIEKNADKEDCEFQDPLGALNDGDDNSLDILDVPITKPYSHSLDNTLEMNNSPRSAFDFELPDFIPWREKRLKIVSLSKRDNRILSQSDKIKQRLKIFQETDFGNPKRREIIDYPTTIAKLRESLLNAWENNQRIITNVGVVLEKMAAIDTDEFPYHWLLAVDVLDTFGKLVFDRLVNKANEERKRIGQNELGSLIRSDMIPPTAKEMAKHWFLKVSEIEDIIVRFYVETSLIACLNFLDSPAIPVNLERLATICTTFPQNLSAYYARAYICRISMFIDPTDRRPHWRCLHDWMQSQDKVDIMNYSNDNPNIARTKKLAQPAVDWIVQCVSYGAHTKDDLSPIWAYCSKTPIDLKTYLLINGIVNGLPSKFLAIYPKDILEIALLLKESTALAQFGRRMCDISPASDDKKFLKKIVWRKIAENENFADFVECSIEWTKFVAKNFPSGDVLKILELLLSRFKDVGEEIREDCGIEPLLDVVAALIDNFPNAKNCLPILAHSNFLKLVDVIGDEYENAVKCADVVLKSIAQKFKRGTIDDFQIASMILEQSTIMCQNVLFKLSSSEATVCEELIAKALSTIDFKSRKDRMQGLDMITKARGALGLSEIILEEIIAILLDFTIDSIVNYPKKSEFLRVCVVNLAVTVPAVHDATRRFRYSLKVLNVCMMINYLPEIDTECKRCVECLNELAKTTRAQKLAPMIAEYLAVLCRVPDAPQKGKPLYHFGKLMAFIEKNETEWAKEAKGYWLAEILVRCVRYLCAVRQLDEMPGAIRGNDVLYMGDEEFLHHIDSKIDYVISKLLPLANEASVAILILENFLVLFEVTEEIRSTIRGLLKRAATNEKYTNRLNHTINNLREMATSNEIVMNILEKLSLA</sequence>
<evidence type="ECO:0000256" key="2">
    <source>
        <dbReference type="ARBA" id="ARBA00010704"/>
    </source>
</evidence>
<protein>
    <submittedName>
        <fullName evidence="6">Uncharacterized protein</fullName>
    </submittedName>
</protein>
<evidence type="ECO:0000256" key="3">
    <source>
        <dbReference type="ARBA" id="ARBA00022448"/>
    </source>
</evidence>
<dbReference type="AlphaFoldDB" id="A0A8S1FBL9"/>
<evidence type="ECO:0000256" key="4">
    <source>
        <dbReference type="ARBA" id="ARBA00022753"/>
    </source>
</evidence>
<comment type="similarity">
    <text evidence="2">Belongs to the VPS35L family.</text>
</comment>
<proteinExistence type="inferred from homology"/>
<dbReference type="PANTHER" id="PTHR13673:SF0">
    <property type="entry name" value="VPS35 ENDOSOMAL PROTEIN-SORTING FACTOR-LIKE"/>
    <property type="match status" value="1"/>
</dbReference>
<evidence type="ECO:0000256" key="5">
    <source>
        <dbReference type="ARBA" id="ARBA00022927"/>
    </source>
</evidence>
<keyword evidence="5" id="KW-0653">Protein transport</keyword>